<keyword evidence="4" id="KW-1185">Reference proteome</keyword>
<evidence type="ECO:0000256" key="1">
    <source>
        <dbReference type="SAM" id="Phobius"/>
    </source>
</evidence>
<feature type="chain" id="PRO_5029775772" evidence="2">
    <location>
        <begin position="21"/>
        <end position="604"/>
    </location>
</feature>
<keyword evidence="1" id="KW-0812">Transmembrane</keyword>
<dbReference type="Pfam" id="PF13584">
    <property type="entry name" value="BatD"/>
    <property type="match status" value="2"/>
</dbReference>
<evidence type="ECO:0000256" key="2">
    <source>
        <dbReference type="SAM" id="SignalP"/>
    </source>
</evidence>
<evidence type="ECO:0000313" key="4">
    <source>
        <dbReference type="Proteomes" id="UP000503278"/>
    </source>
</evidence>
<accession>A0A7L5E5J9</accession>
<name>A0A7L5E5J9_9SPHI</name>
<gene>
    <name evidence="3" type="ORF">HH214_05010</name>
</gene>
<feature type="transmembrane region" description="Helical" evidence="1">
    <location>
        <begin position="460"/>
        <end position="479"/>
    </location>
</feature>
<evidence type="ECO:0000313" key="3">
    <source>
        <dbReference type="EMBL" id="QJD98305.1"/>
    </source>
</evidence>
<dbReference type="Proteomes" id="UP000503278">
    <property type="component" value="Chromosome"/>
</dbReference>
<keyword evidence="2" id="KW-0732">Signal</keyword>
<keyword evidence="1" id="KW-1133">Transmembrane helix</keyword>
<dbReference type="PANTHER" id="PTHR40940">
    <property type="entry name" value="PROTEIN BATD-RELATED"/>
    <property type="match status" value="1"/>
</dbReference>
<organism evidence="3 4">
    <name type="scientific">Mucilaginibacter robiniae</name>
    <dbReference type="NCBI Taxonomy" id="2728022"/>
    <lineage>
        <taxon>Bacteria</taxon>
        <taxon>Pseudomonadati</taxon>
        <taxon>Bacteroidota</taxon>
        <taxon>Sphingobacteriia</taxon>
        <taxon>Sphingobacteriales</taxon>
        <taxon>Sphingobacteriaceae</taxon>
        <taxon>Mucilaginibacter</taxon>
    </lineage>
</organism>
<keyword evidence="1" id="KW-0472">Membrane</keyword>
<reference evidence="3 4" key="1">
    <citation type="submission" date="2020-04" db="EMBL/GenBank/DDBJ databases">
        <title>Genome sequencing of novel species.</title>
        <authorList>
            <person name="Heo J."/>
            <person name="Kim S.-J."/>
            <person name="Kim J.-S."/>
            <person name="Hong S.-B."/>
            <person name="Kwon S.-W."/>
        </authorList>
    </citation>
    <scope>NUCLEOTIDE SEQUENCE [LARGE SCALE GENOMIC DNA]</scope>
    <source>
        <strain evidence="3 4">F39-2</strain>
    </source>
</reference>
<dbReference type="InterPro" id="IPR025738">
    <property type="entry name" value="BatD"/>
</dbReference>
<feature type="signal peptide" evidence="2">
    <location>
        <begin position="1"/>
        <end position="20"/>
    </location>
</feature>
<dbReference type="AlphaFoldDB" id="A0A7L5E5J9"/>
<dbReference type="PANTHER" id="PTHR40940:SF2">
    <property type="entry name" value="BATD"/>
    <property type="match status" value="1"/>
</dbReference>
<proteinExistence type="predicted"/>
<dbReference type="KEGG" id="mrob:HH214_05010"/>
<protein>
    <submittedName>
        <fullName evidence="3">Protein BatD</fullName>
    </submittedName>
</protein>
<sequence length="604" mass="66906">MRIRYYIVLFLGLLSQVAFSQNVRFTASVSKTQVGTGEPFEITFSVNAEGASFVPPPLRGFEVVAGPNVSTSMTSINGNSSTSTAYSYDLVAPQTGEFVIEPASIVVGGKRYTTAPIKIKVVKGAPVQQNARSGSSQGSGADDLQQVSSGDIGKSLFIKAIVSKPSVYQGEQLTLTYRLYTRLGIEANQLDKMPDFNGFWNEDIKSKTPYVQWRTEVYKGQAYRVADIKQVILFPEHSGDISIEPMAMTFVVQQPVPTEDFMEQFFGNNVREVKYQAKSNKVTLHVKPLPEVGKPADFGGAVGHFTVNASLDKKELKSSEQLNYKVTVSGAGNLMLMQAPNAIFPADFEKFDPKVTDSLSENANGVSGYRTYSYLLIPRHQGNPTIEPVKFSYFNPETGRYQTIATPSFSVKVNKGPTENNVTAYADDEQDITRTEKDIRNIKTDDVDLSKVGQGFFGSIWYYVLLLLGPLLFGAAYAYRKWYEQYNSDIVKVKSRKASRIAAKHLVNAQKQLNAGNSKAFYEAVFRGLYGYLSNKLNIPVADLNRENIVAGLRARQVQEPLINQLVHTLDLCEMARYAPVSGIAENEVFNQSKTIIHDIEDSL</sequence>
<dbReference type="EMBL" id="CP051682">
    <property type="protein sequence ID" value="QJD98305.1"/>
    <property type="molecule type" value="Genomic_DNA"/>
</dbReference>